<evidence type="ECO:0000313" key="2">
    <source>
        <dbReference type="EMBL" id="AQS51043.1"/>
    </source>
</evidence>
<dbReference type="Proteomes" id="UP000189369">
    <property type="component" value="Chromosome"/>
</dbReference>
<sequence length="136" mass="14951">MINFTWVAPKGMRILTSICLLMLAACSTTPSSSLALTFPFQVLGNEPGWSVRLNYDLAADVVLDTGSTRFNTTFTPTHHSTTHWVAQAKQGDDQLVLRIRAGYCNDTMSDTVYAYQAELVINDKVLQGCGRAAFDL</sequence>
<keyword evidence="1" id="KW-0732">Signal</keyword>
<feature type="signal peptide" evidence="1">
    <location>
        <begin position="1"/>
        <end position="35"/>
    </location>
</feature>
<feature type="chain" id="PRO_5012234053" evidence="1">
    <location>
        <begin position="36"/>
        <end position="136"/>
    </location>
</feature>
<dbReference type="STRING" id="643674.PAEH1_04670"/>
<proteinExistence type="predicted"/>
<protein>
    <submittedName>
        <fullName evidence="2">Uncharacterized protein</fullName>
    </submittedName>
</protein>
<accession>A0A1U9JZ16</accession>
<dbReference type="OrthoDB" id="5489750at2"/>
<dbReference type="EMBL" id="CP019697">
    <property type="protein sequence ID" value="AQS51043.1"/>
    <property type="molecule type" value="Genomic_DNA"/>
</dbReference>
<evidence type="ECO:0000256" key="1">
    <source>
        <dbReference type="SAM" id="SignalP"/>
    </source>
</evidence>
<reference evidence="2 3" key="1">
    <citation type="submission" date="2017-01" db="EMBL/GenBank/DDBJ databases">
        <title>Complete Genome Sequence of Paenalcaligenes hominis, Isolated from a paraplegic Patient with neurogenic bladder.</title>
        <authorList>
            <person name="Mukhopadhyay R."/>
            <person name="Joaquin J."/>
            <person name="Hogue R."/>
            <person name="Kilaru A."/>
            <person name="Jospin G."/>
            <person name="Mars K."/>
            <person name="Eisen J.A."/>
            <person name="Chaturvedi V."/>
        </authorList>
    </citation>
    <scope>NUCLEOTIDE SEQUENCE [LARGE SCALE GENOMIC DNA]</scope>
    <source>
        <strain evidence="2 3">15S00501</strain>
    </source>
</reference>
<gene>
    <name evidence="2" type="ORF">PAEH1_04670</name>
</gene>
<dbReference type="AlphaFoldDB" id="A0A1U9JZ16"/>
<organism evidence="2 3">
    <name type="scientific">Paenalcaligenes hominis</name>
    <dbReference type="NCBI Taxonomy" id="643674"/>
    <lineage>
        <taxon>Bacteria</taxon>
        <taxon>Pseudomonadati</taxon>
        <taxon>Pseudomonadota</taxon>
        <taxon>Betaproteobacteria</taxon>
        <taxon>Burkholderiales</taxon>
        <taxon>Alcaligenaceae</taxon>
        <taxon>Paenalcaligenes</taxon>
    </lineage>
</organism>
<evidence type="ECO:0000313" key="3">
    <source>
        <dbReference type="Proteomes" id="UP000189369"/>
    </source>
</evidence>
<dbReference type="KEGG" id="phn:PAEH1_04670"/>
<name>A0A1U9JZ16_9BURK</name>